<feature type="transmembrane region" description="Helical" evidence="1">
    <location>
        <begin position="73"/>
        <end position="93"/>
    </location>
</feature>
<evidence type="ECO:0000313" key="3">
    <source>
        <dbReference type="Proteomes" id="UP001381693"/>
    </source>
</evidence>
<keyword evidence="1" id="KW-1133">Transmembrane helix</keyword>
<proteinExistence type="predicted"/>
<evidence type="ECO:0000313" key="2">
    <source>
        <dbReference type="EMBL" id="KAK7077348.1"/>
    </source>
</evidence>
<feature type="non-terminal residue" evidence="2">
    <location>
        <position position="146"/>
    </location>
</feature>
<organism evidence="2 3">
    <name type="scientific">Halocaridina rubra</name>
    <name type="common">Hawaiian red shrimp</name>
    <dbReference type="NCBI Taxonomy" id="373956"/>
    <lineage>
        <taxon>Eukaryota</taxon>
        <taxon>Metazoa</taxon>
        <taxon>Ecdysozoa</taxon>
        <taxon>Arthropoda</taxon>
        <taxon>Crustacea</taxon>
        <taxon>Multicrustacea</taxon>
        <taxon>Malacostraca</taxon>
        <taxon>Eumalacostraca</taxon>
        <taxon>Eucarida</taxon>
        <taxon>Decapoda</taxon>
        <taxon>Pleocyemata</taxon>
        <taxon>Caridea</taxon>
        <taxon>Atyoidea</taxon>
        <taxon>Atyidae</taxon>
        <taxon>Halocaridina</taxon>
    </lineage>
</organism>
<gene>
    <name evidence="2" type="ORF">SK128_006370</name>
</gene>
<accession>A0AAN9A7B4</accession>
<protein>
    <submittedName>
        <fullName evidence="2">Uncharacterized protein</fullName>
    </submittedName>
</protein>
<comment type="caution">
    <text evidence="2">The sequence shown here is derived from an EMBL/GenBank/DDBJ whole genome shotgun (WGS) entry which is preliminary data.</text>
</comment>
<sequence>MANNTGKISNIVSAFVPEPSTTLVPTSSESELPSNFQTVIMSTIFPIFSNGSQMKANGTSSDRPKTITHDWRVWVAVGVGVGGIILAVIMVMICICCCKRSQEGDEKDPDRPIYKIYVNNAYIQEEDGEIKVVSNGKLVDDKEPSQ</sequence>
<keyword evidence="3" id="KW-1185">Reference proteome</keyword>
<dbReference type="EMBL" id="JAXCGZ010009197">
    <property type="protein sequence ID" value="KAK7077348.1"/>
    <property type="molecule type" value="Genomic_DNA"/>
</dbReference>
<reference evidence="2 3" key="1">
    <citation type="submission" date="2023-11" db="EMBL/GenBank/DDBJ databases">
        <title>Halocaridina rubra genome assembly.</title>
        <authorList>
            <person name="Smith C."/>
        </authorList>
    </citation>
    <scope>NUCLEOTIDE SEQUENCE [LARGE SCALE GENOMIC DNA]</scope>
    <source>
        <strain evidence="2">EP-1</strain>
        <tissue evidence="2">Whole</tissue>
    </source>
</reference>
<keyword evidence="1" id="KW-0812">Transmembrane</keyword>
<evidence type="ECO:0000256" key="1">
    <source>
        <dbReference type="SAM" id="Phobius"/>
    </source>
</evidence>
<keyword evidence="1" id="KW-0472">Membrane</keyword>
<name>A0AAN9A7B4_HALRR</name>
<dbReference type="AlphaFoldDB" id="A0AAN9A7B4"/>
<dbReference type="Proteomes" id="UP001381693">
    <property type="component" value="Unassembled WGS sequence"/>
</dbReference>